<evidence type="ECO:0000313" key="3">
    <source>
        <dbReference type="EMBL" id="ELR14510.1"/>
    </source>
</evidence>
<accession>L8GN68</accession>
<dbReference type="OMA" id="IFTHHAP"/>
<feature type="compositionally biased region" description="Pro residues" evidence="1">
    <location>
        <begin position="283"/>
        <end position="297"/>
    </location>
</feature>
<evidence type="ECO:0000259" key="2">
    <source>
        <dbReference type="Pfam" id="PF00149"/>
    </source>
</evidence>
<proteinExistence type="predicted"/>
<organism evidence="3 4">
    <name type="scientific">Acanthamoeba castellanii (strain ATCC 30010 / Neff)</name>
    <dbReference type="NCBI Taxonomy" id="1257118"/>
    <lineage>
        <taxon>Eukaryota</taxon>
        <taxon>Amoebozoa</taxon>
        <taxon>Discosea</taxon>
        <taxon>Longamoebia</taxon>
        <taxon>Centramoebida</taxon>
        <taxon>Acanthamoebidae</taxon>
        <taxon>Acanthamoeba</taxon>
    </lineage>
</organism>
<protein>
    <recommendedName>
        <fullName evidence="2">Calcineurin-like phosphoesterase domain-containing protein</fullName>
    </recommendedName>
</protein>
<dbReference type="PANTHER" id="PTHR37844">
    <property type="entry name" value="SER/THR PROTEIN PHOSPHATASE SUPERFAMILY (AFU_ORTHOLOGUE AFUA_1G14840)"/>
    <property type="match status" value="1"/>
</dbReference>
<dbReference type="PANTHER" id="PTHR37844:SF2">
    <property type="entry name" value="SER_THR PROTEIN PHOSPHATASE SUPERFAMILY (AFU_ORTHOLOGUE AFUA_1G14840)"/>
    <property type="match status" value="1"/>
</dbReference>
<dbReference type="KEGG" id="acan:ACA1_193130"/>
<reference evidence="3 4" key="1">
    <citation type="journal article" date="2013" name="Genome Biol.">
        <title>Genome of Acanthamoeba castellanii highlights extensive lateral gene transfer and early evolution of tyrosine kinase signaling.</title>
        <authorList>
            <person name="Clarke M."/>
            <person name="Lohan A.J."/>
            <person name="Liu B."/>
            <person name="Lagkouvardos I."/>
            <person name="Roy S."/>
            <person name="Zafar N."/>
            <person name="Bertelli C."/>
            <person name="Schilde C."/>
            <person name="Kianianmomeni A."/>
            <person name="Burglin T.R."/>
            <person name="Frech C."/>
            <person name="Turcotte B."/>
            <person name="Kopec K.O."/>
            <person name="Synnott J.M."/>
            <person name="Choo C."/>
            <person name="Paponov I."/>
            <person name="Finkler A."/>
            <person name="Soon Heng Tan C."/>
            <person name="Hutchins A.P."/>
            <person name="Weinmeier T."/>
            <person name="Rattei T."/>
            <person name="Chu J.S."/>
            <person name="Gimenez G."/>
            <person name="Irimia M."/>
            <person name="Rigden D.J."/>
            <person name="Fitzpatrick D.A."/>
            <person name="Lorenzo-Morales J."/>
            <person name="Bateman A."/>
            <person name="Chiu C.H."/>
            <person name="Tang P."/>
            <person name="Hegemann P."/>
            <person name="Fromm H."/>
            <person name="Raoult D."/>
            <person name="Greub G."/>
            <person name="Miranda-Saavedra D."/>
            <person name="Chen N."/>
            <person name="Nash P."/>
            <person name="Ginger M.L."/>
            <person name="Horn M."/>
            <person name="Schaap P."/>
            <person name="Caler L."/>
            <person name="Loftus B."/>
        </authorList>
    </citation>
    <scope>NUCLEOTIDE SEQUENCE [LARGE SCALE GENOMIC DNA]</scope>
    <source>
        <strain evidence="3 4">Neff</strain>
    </source>
</reference>
<dbReference type="Proteomes" id="UP000011083">
    <property type="component" value="Unassembled WGS sequence"/>
</dbReference>
<feature type="region of interest" description="Disordered" evidence="1">
    <location>
        <begin position="259"/>
        <end position="303"/>
    </location>
</feature>
<feature type="domain" description="Calcineurin-like phosphoesterase" evidence="2">
    <location>
        <begin position="7"/>
        <end position="216"/>
    </location>
</feature>
<dbReference type="SUPFAM" id="SSF56300">
    <property type="entry name" value="Metallo-dependent phosphatases"/>
    <property type="match status" value="1"/>
</dbReference>
<dbReference type="GeneID" id="14915123"/>
<dbReference type="VEuPathDB" id="AmoebaDB:ACA1_193130"/>
<dbReference type="RefSeq" id="XP_004336523.1">
    <property type="nucleotide sequence ID" value="XM_004336475.1"/>
</dbReference>
<dbReference type="EMBL" id="KB008052">
    <property type="protein sequence ID" value="ELR14510.1"/>
    <property type="molecule type" value="Genomic_DNA"/>
</dbReference>
<dbReference type="OrthoDB" id="17359at2759"/>
<name>L8GN68_ACACF</name>
<keyword evidence="4" id="KW-1185">Reference proteome</keyword>
<dbReference type="InterPro" id="IPR029052">
    <property type="entry name" value="Metallo-depent_PP-like"/>
</dbReference>
<evidence type="ECO:0000256" key="1">
    <source>
        <dbReference type="SAM" id="MobiDB-lite"/>
    </source>
</evidence>
<dbReference type="Pfam" id="PF00149">
    <property type="entry name" value="Metallophos"/>
    <property type="match status" value="1"/>
</dbReference>
<dbReference type="Gene3D" id="3.60.21.10">
    <property type="match status" value="1"/>
</dbReference>
<evidence type="ECO:0000313" key="4">
    <source>
        <dbReference type="Proteomes" id="UP000011083"/>
    </source>
</evidence>
<dbReference type="AlphaFoldDB" id="L8GN68"/>
<gene>
    <name evidence="3" type="ORF">ACA1_193130</name>
</gene>
<dbReference type="GO" id="GO:0016787">
    <property type="term" value="F:hydrolase activity"/>
    <property type="evidence" value="ECO:0007669"/>
    <property type="project" value="InterPro"/>
</dbReference>
<dbReference type="InterPro" id="IPR004843">
    <property type="entry name" value="Calcineurin-like_PHP"/>
</dbReference>
<feature type="compositionally biased region" description="Basic and acidic residues" evidence="1">
    <location>
        <begin position="259"/>
        <end position="277"/>
    </location>
</feature>
<sequence>MFEVQIMSDLHLEFANTLAHLPSFEPRAPYLDIGQPRKKDYLDFLKAQAERFERVFVITGNHEYYSSDRDTVNREIAQFCSSIANLHFLHMSSVLLNDNGHKVRVLGTTLWNHCPEFYLGHLEATVNDYSLIMFSETPASSEEEPKKRKLRAADTNRWHAEEVAWLKAAIAEAKAAGEAVVVLTHHKPGNIMGVGAEWESLLKPPVILWGYGHTHSSHQWVVNDVLVASNQLGYLQLGEKAGFCPEFVITIDNDRKSHIMRNDPDKNRREELARELAKIPMAAAPPPPPPPGPPAPKPAAAKS</sequence>